<evidence type="ECO:0000256" key="10">
    <source>
        <dbReference type="RuleBase" id="RU363056"/>
    </source>
</evidence>
<dbReference type="InterPro" id="IPR000515">
    <property type="entry name" value="MetI-like"/>
</dbReference>
<keyword evidence="13" id="KW-1185">Reference proteome</keyword>
<feature type="transmembrane region" description="Helical" evidence="9">
    <location>
        <begin position="260"/>
        <end position="283"/>
    </location>
</feature>
<evidence type="ECO:0000313" key="13">
    <source>
        <dbReference type="Proteomes" id="UP001467690"/>
    </source>
</evidence>
<feature type="transmembrane region" description="Helical" evidence="9">
    <location>
        <begin position="158"/>
        <end position="179"/>
    </location>
</feature>
<dbReference type="EMBL" id="JBELOE010000255">
    <property type="protein sequence ID" value="MER2493186.1"/>
    <property type="molecule type" value="Genomic_DNA"/>
</dbReference>
<dbReference type="Gene3D" id="1.10.3720.10">
    <property type="entry name" value="MetI-like"/>
    <property type="match status" value="1"/>
</dbReference>
<sequence>MQNNLDKTVKLIKTASLFALGVIFVLPILFVFFASFKNESQIFSDAGFFNMFNLFEGVGLKNYQTVLQTTPFTTYLLNSLIITSISVVLTTLINSMAAYALLRFPWASKQLLILGLLALLIVPFEAIVLPLVFIVTQLPWIEYQNESWQVVYSWFNSLHVQIIPELANPFFIFLFYQFFKSLPKDYEEAALLDGASIWQIFFKIVLPMSKPVLAAVLILTFLRSWNAYLLPVLVANAESVRPLMPGMQQFFHHSVDWGAVMAYASMITLPVFVVFIALHKYLISSIQAGMKQ</sequence>
<feature type="transmembrane region" description="Helical" evidence="9">
    <location>
        <begin position="200"/>
        <end position="222"/>
    </location>
</feature>
<dbReference type="PROSITE" id="PS50928">
    <property type="entry name" value="ABC_TM1"/>
    <property type="match status" value="1"/>
</dbReference>
<dbReference type="SUPFAM" id="SSF161098">
    <property type="entry name" value="MetI-like"/>
    <property type="match status" value="1"/>
</dbReference>
<evidence type="ECO:0000256" key="3">
    <source>
        <dbReference type="ARBA" id="ARBA00020515"/>
    </source>
</evidence>
<evidence type="ECO:0000256" key="8">
    <source>
        <dbReference type="ARBA" id="ARBA00023136"/>
    </source>
</evidence>
<evidence type="ECO:0000259" key="11">
    <source>
        <dbReference type="PROSITE" id="PS50928"/>
    </source>
</evidence>
<evidence type="ECO:0000313" key="12">
    <source>
        <dbReference type="EMBL" id="MER2493186.1"/>
    </source>
</evidence>
<evidence type="ECO:0000256" key="6">
    <source>
        <dbReference type="ARBA" id="ARBA00022692"/>
    </source>
</evidence>
<dbReference type="InterPro" id="IPR035906">
    <property type="entry name" value="MetI-like_sf"/>
</dbReference>
<dbReference type="Proteomes" id="UP001467690">
    <property type="component" value="Unassembled WGS sequence"/>
</dbReference>
<accession>A0ABV1RJS0</accession>
<feature type="domain" description="ABC transmembrane type-1" evidence="11">
    <location>
        <begin position="76"/>
        <end position="278"/>
    </location>
</feature>
<keyword evidence="5 10" id="KW-1003">Cell membrane</keyword>
<keyword evidence="6 9" id="KW-0812">Transmembrane</keyword>
<proteinExistence type="inferred from homology"/>
<evidence type="ECO:0000256" key="5">
    <source>
        <dbReference type="ARBA" id="ARBA00022475"/>
    </source>
</evidence>
<comment type="subunit">
    <text evidence="2 10">The complex is composed of two ATP-binding proteins (UgpC), two transmembrane proteins (UgpA and UgpE) and a solute-binding protein (UgpB).</text>
</comment>
<dbReference type="CDD" id="cd06261">
    <property type="entry name" value="TM_PBP2"/>
    <property type="match status" value="1"/>
</dbReference>
<comment type="similarity">
    <text evidence="9">Belongs to the binding-protein-dependent transport system permease family.</text>
</comment>
<keyword evidence="4 9" id="KW-0813">Transport</keyword>
<keyword evidence="10" id="KW-0997">Cell inner membrane</keyword>
<evidence type="ECO:0000256" key="7">
    <source>
        <dbReference type="ARBA" id="ARBA00022989"/>
    </source>
</evidence>
<evidence type="ECO:0000256" key="2">
    <source>
        <dbReference type="ARBA" id="ARBA00011557"/>
    </source>
</evidence>
<evidence type="ECO:0000256" key="9">
    <source>
        <dbReference type="RuleBase" id="RU363032"/>
    </source>
</evidence>
<name>A0ABV1RJS0_9ALTE</name>
<keyword evidence="8 9" id="KW-0472">Membrane</keyword>
<dbReference type="PANTHER" id="PTHR43744:SF8">
    <property type="entry name" value="SN-GLYCEROL-3-PHOSPHATE TRANSPORT SYSTEM PERMEASE PROTEIN UGPE"/>
    <property type="match status" value="1"/>
</dbReference>
<dbReference type="PANTHER" id="PTHR43744">
    <property type="entry name" value="ABC TRANSPORTER PERMEASE PROTEIN MG189-RELATED-RELATED"/>
    <property type="match status" value="1"/>
</dbReference>
<dbReference type="Pfam" id="PF00528">
    <property type="entry name" value="BPD_transp_1"/>
    <property type="match status" value="1"/>
</dbReference>
<feature type="transmembrane region" description="Helical" evidence="9">
    <location>
        <begin position="111"/>
        <end position="138"/>
    </location>
</feature>
<evidence type="ECO:0000256" key="4">
    <source>
        <dbReference type="ARBA" id="ARBA00022448"/>
    </source>
</evidence>
<dbReference type="RefSeq" id="WP_143870025.1">
    <property type="nucleotide sequence ID" value="NZ_CP041660.1"/>
</dbReference>
<evidence type="ECO:0000256" key="1">
    <source>
        <dbReference type="ARBA" id="ARBA00004651"/>
    </source>
</evidence>
<feature type="transmembrane region" description="Helical" evidence="9">
    <location>
        <begin position="75"/>
        <end position="99"/>
    </location>
</feature>
<keyword evidence="7 9" id="KW-1133">Transmembrane helix</keyword>
<organism evidence="12 13">
    <name type="scientific">Catenovulum sediminis</name>
    <dbReference type="NCBI Taxonomy" id="1740262"/>
    <lineage>
        <taxon>Bacteria</taxon>
        <taxon>Pseudomonadati</taxon>
        <taxon>Pseudomonadota</taxon>
        <taxon>Gammaproteobacteria</taxon>
        <taxon>Alteromonadales</taxon>
        <taxon>Alteromonadaceae</taxon>
        <taxon>Catenovulum</taxon>
    </lineage>
</organism>
<comment type="caution">
    <text evidence="12">The sequence shown here is derived from an EMBL/GenBank/DDBJ whole genome shotgun (WGS) entry which is preliminary data.</text>
</comment>
<reference evidence="12 13" key="1">
    <citation type="submission" date="2024-06" db="EMBL/GenBank/DDBJ databases">
        <authorList>
            <person name="Chen R.Y."/>
        </authorList>
    </citation>
    <scope>NUCLEOTIDE SEQUENCE [LARGE SCALE GENOMIC DNA]</scope>
    <source>
        <strain evidence="12 13">D2</strain>
    </source>
</reference>
<protein>
    <recommendedName>
        <fullName evidence="3 10">sn-glycerol-3-phosphate transport system permease protein UgpE</fullName>
    </recommendedName>
</protein>
<feature type="transmembrane region" description="Helical" evidence="9">
    <location>
        <begin position="12"/>
        <end position="36"/>
    </location>
</feature>
<gene>
    <name evidence="10" type="primary">ugpE</name>
    <name evidence="12" type="ORF">ABS311_14990</name>
</gene>
<comment type="subcellular location">
    <subcellularLocation>
        <location evidence="10">Cell inner membrane</location>
        <topology evidence="10">Multi-pass membrane protein</topology>
    </subcellularLocation>
    <subcellularLocation>
        <location evidence="1 9">Cell membrane</location>
        <topology evidence="1 9">Multi-pass membrane protein</topology>
    </subcellularLocation>
</comment>
<comment type="function">
    <text evidence="10">Part of the ABC transporter complex UgpBAEC involved in sn-glycerol-3-phosphate (G3P) import. Probably responsible for the translocation of the substrate across the membrane.</text>
</comment>